<evidence type="ECO:0000313" key="4">
    <source>
        <dbReference type="EMBL" id="MPM25889.1"/>
    </source>
</evidence>
<dbReference type="Pfam" id="PF13673">
    <property type="entry name" value="Acetyltransf_10"/>
    <property type="match status" value="1"/>
</dbReference>
<dbReference type="AlphaFoldDB" id="A0A644YC64"/>
<dbReference type="InterPro" id="IPR016181">
    <property type="entry name" value="Acyl_CoA_acyltransferase"/>
</dbReference>
<dbReference type="PANTHER" id="PTHR43626:SF4">
    <property type="entry name" value="GCN5-RELATED N-ACETYLTRANSFERASE 2, CHLOROPLASTIC"/>
    <property type="match status" value="1"/>
</dbReference>
<evidence type="ECO:0000256" key="2">
    <source>
        <dbReference type="ARBA" id="ARBA00023315"/>
    </source>
</evidence>
<dbReference type="PANTHER" id="PTHR43626">
    <property type="entry name" value="ACYL-COA N-ACYLTRANSFERASE"/>
    <property type="match status" value="1"/>
</dbReference>
<dbReference type="SUPFAM" id="SSF55729">
    <property type="entry name" value="Acyl-CoA N-acyltransferases (Nat)"/>
    <property type="match status" value="1"/>
</dbReference>
<name>A0A644YC64_9ZZZZ</name>
<dbReference type="EMBL" id="VSSQ01004601">
    <property type="protein sequence ID" value="MPM25889.1"/>
    <property type="molecule type" value="Genomic_DNA"/>
</dbReference>
<dbReference type="PROSITE" id="PS51186">
    <property type="entry name" value="GNAT"/>
    <property type="match status" value="1"/>
</dbReference>
<dbReference type="Gene3D" id="3.40.630.30">
    <property type="match status" value="1"/>
</dbReference>
<feature type="domain" description="N-acetyltransferase" evidence="3">
    <location>
        <begin position="7"/>
        <end position="135"/>
    </location>
</feature>
<protein>
    <recommendedName>
        <fullName evidence="3">N-acetyltransferase domain-containing protein</fullName>
    </recommendedName>
</protein>
<reference evidence="4" key="1">
    <citation type="submission" date="2019-08" db="EMBL/GenBank/DDBJ databases">
        <authorList>
            <person name="Kucharzyk K."/>
            <person name="Murdoch R.W."/>
            <person name="Higgins S."/>
            <person name="Loffler F."/>
        </authorList>
    </citation>
    <scope>NUCLEOTIDE SEQUENCE</scope>
</reference>
<evidence type="ECO:0000256" key="1">
    <source>
        <dbReference type="ARBA" id="ARBA00022679"/>
    </source>
</evidence>
<dbReference type="GO" id="GO:0008080">
    <property type="term" value="F:N-acetyltransferase activity"/>
    <property type="evidence" value="ECO:0007669"/>
    <property type="project" value="InterPro"/>
</dbReference>
<dbReference type="GO" id="GO:0005737">
    <property type="term" value="C:cytoplasm"/>
    <property type="evidence" value="ECO:0007669"/>
    <property type="project" value="TreeGrafter"/>
</dbReference>
<proteinExistence type="predicted"/>
<keyword evidence="2" id="KW-0012">Acyltransferase</keyword>
<evidence type="ECO:0000259" key="3">
    <source>
        <dbReference type="PROSITE" id="PS51186"/>
    </source>
</evidence>
<sequence>MSLRVQDNCLNVNWNDVVKILKTVDMSYSDNETHRISFENSHTVIFVFDNDTLIGFGRAISDGIRQAAIYDLAIIPEYQGKGVGRLILNNITKRLPNCNFILYAAKGKEPFYEKLGFGHLKTGMGLFIDMERMRNKGLIE</sequence>
<dbReference type="InterPro" id="IPR045039">
    <property type="entry name" value="NSI-like"/>
</dbReference>
<accession>A0A644YC64</accession>
<dbReference type="InterPro" id="IPR000182">
    <property type="entry name" value="GNAT_dom"/>
</dbReference>
<dbReference type="CDD" id="cd04301">
    <property type="entry name" value="NAT_SF"/>
    <property type="match status" value="1"/>
</dbReference>
<keyword evidence="1" id="KW-0808">Transferase</keyword>
<comment type="caution">
    <text evidence="4">The sequence shown here is derived from an EMBL/GenBank/DDBJ whole genome shotgun (WGS) entry which is preliminary data.</text>
</comment>
<organism evidence="4">
    <name type="scientific">bioreactor metagenome</name>
    <dbReference type="NCBI Taxonomy" id="1076179"/>
    <lineage>
        <taxon>unclassified sequences</taxon>
        <taxon>metagenomes</taxon>
        <taxon>ecological metagenomes</taxon>
    </lineage>
</organism>
<gene>
    <name evidence="4" type="ORF">SDC9_72390</name>
</gene>